<evidence type="ECO:0008006" key="8">
    <source>
        <dbReference type="Google" id="ProtNLM"/>
    </source>
</evidence>
<dbReference type="InterPro" id="IPR013763">
    <property type="entry name" value="Cyclin-like_dom"/>
</dbReference>
<dbReference type="InterPro" id="IPR004367">
    <property type="entry name" value="Cyclin_C-dom"/>
</dbReference>
<keyword evidence="2 4" id="KW-0195">Cyclin</keyword>
<dbReference type="EMBL" id="HBEF01003568">
    <property type="protein sequence ID" value="CAD8330165.1"/>
    <property type="molecule type" value="Transcribed_RNA"/>
</dbReference>
<dbReference type="GO" id="GO:0051301">
    <property type="term" value="P:cell division"/>
    <property type="evidence" value="ECO:0007669"/>
    <property type="project" value="UniProtKB-KW"/>
</dbReference>
<gene>
    <name evidence="7" type="ORF">CAUS1442_LOCUS2263</name>
</gene>
<dbReference type="Pfam" id="PF00134">
    <property type="entry name" value="Cyclin_N"/>
    <property type="match status" value="1"/>
</dbReference>
<proteinExistence type="inferred from homology"/>
<dbReference type="CDD" id="cd20537">
    <property type="entry name" value="CYCLIN_CCNO-like_rpt2"/>
    <property type="match status" value="1"/>
</dbReference>
<dbReference type="InterPro" id="IPR048258">
    <property type="entry name" value="Cyclins_cyclin-box"/>
</dbReference>
<dbReference type="SMART" id="SM01332">
    <property type="entry name" value="Cyclin_C"/>
    <property type="match status" value="1"/>
</dbReference>
<accession>A0A7R9ZL47</accession>
<dbReference type="InterPro" id="IPR046965">
    <property type="entry name" value="Cyclin_A/B-like"/>
</dbReference>
<dbReference type="PROSITE" id="PS00292">
    <property type="entry name" value="CYCLINS"/>
    <property type="match status" value="1"/>
</dbReference>
<name>A0A7R9ZL47_9STRA</name>
<keyword evidence="3" id="KW-0131">Cell cycle</keyword>
<evidence type="ECO:0000313" key="7">
    <source>
        <dbReference type="EMBL" id="CAD8330165.1"/>
    </source>
</evidence>
<sequence length="248" mass="28470">MRAILIDWLVEVHMKFRLVPDTMYLCVNIIDRYLSVVQIPRQKLQLVGVTALLVACKYEELFPMEVKDCVYITDRAYTKDEVVMMEAHIAKKLKFRLSAPTAFQFLQRMLVITGSGRDVRNLANYYSERMLQEYSAIRFRPSLVAVASISLAMNNPDLSSREKSKHLCVGDILRPGIPEMLLQYTRYSAAEICDVAKVIARKVAEHTKTYSRKDLLAVKKKFESSRYSNASINFANPEASHLHLPMDE</sequence>
<evidence type="ECO:0000256" key="1">
    <source>
        <dbReference type="ARBA" id="ARBA00022618"/>
    </source>
</evidence>
<reference evidence="7" key="1">
    <citation type="submission" date="2021-01" db="EMBL/GenBank/DDBJ databases">
        <authorList>
            <person name="Corre E."/>
            <person name="Pelletier E."/>
            <person name="Niang G."/>
            <person name="Scheremetjew M."/>
            <person name="Finn R."/>
            <person name="Kale V."/>
            <person name="Holt S."/>
            <person name="Cochrane G."/>
            <person name="Meng A."/>
            <person name="Brown T."/>
            <person name="Cohen L."/>
        </authorList>
    </citation>
    <scope>NUCLEOTIDE SEQUENCE</scope>
    <source>
        <strain evidence="7">CCMP3328</strain>
    </source>
</reference>
<protein>
    <recommendedName>
        <fullName evidence="8">Cyclin N-terminal domain-containing protein</fullName>
    </recommendedName>
</protein>
<evidence type="ECO:0000259" key="5">
    <source>
        <dbReference type="SMART" id="SM00385"/>
    </source>
</evidence>
<dbReference type="SUPFAM" id="SSF47954">
    <property type="entry name" value="Cyclin-like"/>
    <property type="match status" value="2"/>
</dbReference>
<feature type="domain" description="Cyclin-like" evidence="5">
    <location>
        <begin position="104"/>
        <end position="201"/>
    </location>
</feature>
<keyword evidence="1" id="KW-0132">Cell division</keyword>
<evidence type="ECO:0000256" key="2">
    <source>
        <dbReference type="ARBA" id="ARBA00023127"/>
    </source>
</evidence>
<feature type="domain" description="Cyclin C-terminal" evidence="6">
    <location>
        <begin position="100"/>
        <end position="235"/>
    </location>
</feature>
<evidence type="ECO:0000256" key="3">
    <source>
        <dbReference type="ARBA" id="ARBA00023306"/>
    </source>
</evidence>
<dbReference type="Gene3D" id="1.10.472.10">
    <property type="entry name" value="Cyclin-like"/>
    <property type="match status" value="2"/>
</dbReference>
<evidence type="ECO:0000259" key="6">
    <source>
        <dbReference type="SMART" id="SM01332"/>
    </source>
</evidence>
<organism evidence="7">
    <name type="scientific">Craspedostauros australis</name>
    <dbReference type="NCBI Taxonomy" id="1486917"/>
    <lineage>
        <taxon>Eukaryota</taxon>
        <taxon>Sar</taxon>
        <taxon>Stramenopiles</taxon>
        <taxon>Ochrophyta</taxon>
        <taxon>Bacillariophyta</taxon>
        <taxon>Bacillariophyceae</taxon>
        <taxon>Bacillariophycidae</taxon>
        <taxon>Naviculales</taxon>
        <taxon>Naviculaceae</taxon>
        <taxon>Craspedostauros</taxon>
    </lineage>
</organism>
<dbReference type="FunFam" id="1.10.472.10:FF:000001">
    <property type="entry name" value="G2/mitotic-specific cyclin"/>
    <property type="match status" value="1"/>
</dbReference>
<dbReference type="SMART" id="SM00385">
    <property type="entry name" value="CYCLIN"/>
    <property type="match status" value="2"/>
</dbReference>
<dbReference type="GO" id="GO:0044772">
    <property type="term" value="P:mitotic cell cycle phase transition"/>
    <property type="evidence" value="ECO:0007669"/>
    <property type="project" value="InterPro"/>
</dbReference>
<dbReference type="InterPro" id="IPR036915">
    <property type="entry name" value="Cyclin-like_sf"/>
</dbReference>
<evidence type="ECO:0000256" key="4">
    <source>
        <dbReference type="RuleBase" id="RU000383"/>
    </source>
</evidence>
<dbReference type="AlphaFoldDB" id="A0A7R9ZL47"/>
<dbReference type="InterPro" id="IPR039361">
    <property type="entry name" value="Cyclin"/>
</dbReference>
<dbReference type="Pfam" id="PF02984">
    <property type="entry name" value="Cyclin_C"/>
    <property type="match status" value="1"/>
</dbReference>
<dbReference type="InterPro" id="IPR006671">
    <property type="entry name" value="Cyclin_N"/>
</dbReference>
<dbReference type="GO" id="GO:0016538">
    <property type="term" value="F:cyclin-dependent protein serine/threonine kinase regulator activity"/>
    <property type="evidence" value="ECO:0007669"/>
    <property type="project" value="InterPro"/>
</dbReference>
<feature type="domain" description="Cyclin-like" evidence="5">
    <location>
        <begin position="7"/>
        <end position="91"/>
    </location>
</feature>
<comment type="similarity">
    <text evidence="4">Belongs to the cyclin family.</text>
</comment>
<dbReference type="PIRSF" id="PIRSF001771">
    <property type="entry name" value="Cyclin_A_B_D_E"/>
    <property type="match status" value="1"/>
</dbReference>
<dbReference type="PANTHER" id="PTHR10177">
    <property type="entry name" value="CYCLINS"/>
    <property type="match status" value="1"/>
</dbReference>